<dbReference type="InterPro" id="IPR036397">
    <property type="entry name" value="RNaseH_sf"/>
</dbReference>
<dbReference type="Proteomes" id="UP001162060">
    <property type="component" value="Unassembled WGS sequence"/>
</dbReference>
<dbReference type="Gene3D" id="3.30.420.10">
    <property type="entry name" value="Ribonuclease H-like superfamily/Ribonuclease H"/>
    <property type="match status" value="1"/>
</dbReference>
<gene>
    <name evidence="1" type="ORF">PM001_LOCUS11294</name>
</gene>
<sequence length="185" mass="20024">MSTADHPETGGQTERVNSVLEEMLQGYVHSLTSWTEFLPILEFTINNSVHASTTHTLFFVNGLRHPRVPAFLGCDSSLRGAGLNRSNKNRSGSCLSPVDNGGDVIDADVDAIDIDVDDDDDAGIFSISNNCHSEDDDAITGEDNVLSAVHTKRTAVDKNESAAEFLLTREAVVRFDKSTIAKSLD</sequence>
<protein>
    <recommendedName>
        <fullName evidence="3">Integrase catalytic domain-containing protein</fullName>
    </recommendedName>
</protein>
<proteinExistence type="predicted"/>
<reference evidence="1" key="1">
    <citation type="submission" date="2024-01" db="EMBL/GenBank/DDBJ databases">
        <authorList>
            <person name="Webb A."/>
        </authorList>
    </citation>
    <scope>NUCLEOTIDE SEQUENCE</scope>
    <source>
        <strain evidence="1">Pm1</strain>
    </source>
</reference>
<dbReference type="EMBL" id="CAKLBY020000097">
    <property type="protein sequence ID" value="CAK7926144.1"/>
    <property type="molecule type" value="Genomic_DNA"/>
</dbReference>
<accession>A0AAV1TYP8</accession>
<dbReference type="InterPro" id="IPR012337">
    <property type="entry name" value="RNaseH-like_sf"/>
</dbReference>
<evidence type="ECO:0008006" key="3">
    <source>
        <dbReference type="Google" id="ProtNLM"/>
    </source>
</evidence>
<dbReference type="GO" id="GO:0003676">
    <property type="term" value="F:nucleic acid binding"/>
    <property type="evidence" value="ECO:0007669"/>
    <property type="project" value="InterPro"/>
</dbReference>
<dbReference type="SUPFAM" id="SSF53098">
    <property type="entry name" value="Ribonuclease H-like"/>
    <property type="match status" value="1"/>
</dbReference>
<organism evidence="1 2">
    <name type="scientific">Peronospora matthiolae</name>
    <dbReference type="NCBI Taxonomy" id="2874970"/>
    <lineage>
        <taxon>Eukaryota</taxon>
        <taxon>Sar</taxon>
        <taxon>Stramenopiles</taxon>
        <taxon>Oomycota</taxon>
        <taxon>Peronosporomycetes</taxon>
        <taxon>Peronosporales</taxon>
        <taxon>Peronosporaceae</taxon>
        <taxon>Peronospora</taxon>
    </lineage>
</organism>
<dbReference type="AlphaFoldDB" id="A0AAV1TYP8"/>
<comment type="caution">
    <text evidence="1">The sequence shown here is derived from an EMBL/GenBank/DDBJ whole genome shotgun (WGS) entry which is preliminary data.</text>
</comment>
<evidence type="ECO:0000313" key="1">
    <source>
        <dbReference type="EMBL" id="CAK7926144.1"/>
    </source>
</evidence>
<name>A0AAV1TYP8_9STRA</name>
<evidence type="ECO:0000313" key="2">
    <source>
        <dbReference type="Proteomes" id="UP001162060"/>
    </source>
</evidence>